<accession>A0AAD9KFG8</accession>
<dbReference type="Proteomes" id="UP001208570">
    <property type="component" value="Unassembled WGS sequence"/>
</dbReference>
<evidence type="ECO:0000313" key="2">
    <source>
        <dbReference type="EMBL" id="KAK2170120.1"/>
    </source>
</evidence>
<reference evidence="2" key="1">
    <citation type="journal article" date="2023" name="Mol. Biol. Evol.">
        <title>Third-Generation Sequencing Reveals the Adaptive Role of the Epigenome in Three Deep-Sea Polychaetes.</title>
        <authorList>
            <person name="Perez M."/>
            <person name="Aroh O."/>
            <person name="Sun Y."/>
            <person name="Lan Y."/>
            <person name="Juniper S.K."/>
            <person name="Young C.R."/>
            <person name="Angers B."/>
            <person name="Qian P.Y."/>
        </authorList>
    </citation>
    <scope>NUCLEOTIDE SEQUENCE</scope>
    <source>
        <strain evidence="2">P08H-3</strain>
    </source>
</reference>
<keyword evidence="3" id="KW-1185">Reference proteome</keyword>
<comment type="caution">
    <text evidence="2">The sequence shown here is derived from an EMBL/GenBank/DDBJ whole genome shotgun (WGS) entry which is preliminary data.</text>
</comment>
<dbReference type="AlphaFoldDB" id="A0AAD9KFG8"/>
<evidence type="ECO:0000259" key="1">
    <source>
        <dbReference type="Pfam" id="PF09607"/>
    </source>
</evidence>
<proteinExistence type="predicted"/>
<dbReference type="InterPro" id="IPR018586">
    <property type="entry name" value="Brinker_DNA-bd"/>
</dbReference>
<sequence length="103" mass="12219">MAADEHDLANFIEKVDEIALADTMSLKRKRNSYDAQCNLKVIKFVEENNNSAVDRHFAVSEKLVRDWRKQKKYLFEMPRTKRTKHYGVSLYIRLETALNDWVL</sequence>
<evidence type="ECO:0000313" key="3">
    <source>
        <dbReference type="Proteomes" id="UP001208570"/>
    </source>
</evidence>
<protein>
    <recommendedName>
        <fullName evidence="1">Brinker DNA-binding domain-containing protein</fullName>
    </recommendedName>
</protein>
<dbReference type="EMBL" id="JAODUP010000004">
    <property type="protein sequence ID" value="KAK2170120.1"/>
    <property type="molecule type" value="Genomic_DNA"/>
</dbReference>
<dbReference type="Pfam" id="PF09607">
    <property type="entry name" value="BrkDBD"/>
    <property type="match status" value="1"/>
</dbReference>
<feature type="domain" description="Brinker DNA-binding" evidence="1">
    <location>
        <begin position="30"/>
        <end position="73"/>
    </location>
</feature>
<organism evidence="2 3">
    <name type="scientific">Paralvinella palmiformis</name>
    <dbReference type="NCBI Taxonomy" id="53620"/>
    <lineage>
        <taxon>Eukaryota</taxon>
        <taxon>Metazoa</taxon>
        <taxon>Spiralia</taxon>
        <taxon>Lophotrochozoa</taxon>
        <taxon>Annelida</taxon>
        <taxon>Polychaeta</taxon>
        <taxon>Sedentaria</taxon>
        <taxon>Canalipalpata</taxon>
        <taxon>Terebellida</taxon>
        <taxon>Terebelliformia</taxon>
        <taxon>Alvinellidae</taxon>
        <taxon>Paralvinella</taxon>
    </lineage>
</organism>
<name>A0AAD9KFG8_9ANNE</name>
<gene>
    <name evidence="2" type="ORF">LSH36_4g09000</name>
</gene>